<dbReference type="PROSITE" id="PS50967">
    <property type="entry name" value="HRDC"/>
    <property type="match status" value="1"/>
</dbReference>
<dbReference type="InterPro" id="IPR044876">
    <property type="entry name" value="HRDC_dom_sf"/>
</dbReference>
<dbReference type="SMART" id="SM00490">
    <property type="entry name" value="HELICc"/>
    <property type="match status" value="1"/>
</dbReference>
<evidence type="ECO:0000259" key="18">
    <source>
        <dbReference type="PROSITE" id="PS51192"/>
    </source>
</evidence>
<evidence type="ECO:0000256" key="8">
    <source>
        <dbReference type="ARBA" id="ARBA00022806"/>
    </source>
</evidence>
<dbReference type="InterPro" id="IPR032284">
    <property type="entry name" value="RecQ_Zn-bd"/>
</dbReference>
<dbReference type="GO" id="GO:0006281">
    <property type="term" value="P:DNA repair"/>
    <property type="evidence" value="ECO:0007669"/>
    <property type="project" value="UniProtKB-KW"/>
</dbReference>
<dbReference type="SMART" id="SM00487">
    <property type="entry name" value="DEXDc"/>
    <property type="match status" value="1"/>
</dbReference>
<dbReference type="InterPro" id="IPR014001">
    <property type="entry name" value="Helicase_ATP-bd"/>
</dbReference>
<dbReference type="GO" id="GO:0005737">
    <property type="term" value="C:cytoplasm"/>
    <property type="evidence" value="ECO:0007669"/>
    <property type="project" value="TreeGrafter"/>
</dbReference>
<dbReference type="Pfam" id="PF09382">
    <property type="entry name" value="RQC"/>
    <property type="match status" value="1"/>
</dbReference>
<evidence type="ECO:0000313" key="21">
    <source>
        <dbReference type="Proteomes" id="UP000177457"/>
    </source>
</evidence>
<dbReference type="PROSITE" id="PS51192">
    <property type="entry name" value="HELICASE_ATP_BIND_1"/>
    <property type="match status" value="1"/>
</dbReference>
<organism evidence="20 21">
    <name type="scientific">Candidatus Magasanikbacteria bacterium RIFCSPHIGHO2_02_FULL_51_14</name>
    <dbReference type="NCBI Taxonomy" id="1798683"/>
    <lineage>
        <taxon>Bacteria</taxon>
        <taxon>Candidatus Magasanikiibacteriota</taxon>
    </lineage>
</organism>
<evidence type="ECO:0000256" key="12">
    <source>
        <dbReference type="ARBA" id="ARBA00023172"/>
    </source>
</evidence>
<dbReference type="GO" id="GO:0005524">
    <property type="term" value="F:ATP binding"/>
    <property type="evidence" value="ECO:0007669"/>
    <property type="project" value="UniProtKB-KW"/>
</dbReference>
<dbReference type="GO" id="GO:0009378">
    <property type="term" value="F:four-way junction helicase activity"/>
    <property type="evidence" value="ECO:0007669"/>
    <property type="project" value="TreeGrafter"/>
</dbReference>
<evidence type="ECO:0000256" key="3">
    <source>
        <dbReference type="ARBA" id="ARBA00005446"/>
    </source>
</evidence>
<dbReference type="SMART" id="SM00956">
    <property type="entry name" value="RQC"/>
    <property type="match status" value="1"/>
</dbReference>
<dbReference type="FunFam" id="1.10.150.80:FF:000002">
    <property type="entry name" value="ATP-dependent DNA helicase RecQ"/>
    <property type="match status" value="1"/>
</dbReference>
<dbReference type="GO" id="GO:0043590">
    <property type="term" value="C:bacterial nucleoid"/>
    <property type="evidence" value="ECO:0007669"/>
    <property type="project" value="TreeGrafter"/>
</dbReference>
<evidence type="ECO:0000256" key="15">
    <source>
        <dbReference type="ARBA" id="ARBA00034617"/>
    </source>
</evidence>
<dbReference type="InterPro" id="IPR006293">
    <property type="entry name" value="DNA_helicase_ATP-dep_RecQ_bac"/>
</dbReference>
<dbReference type="NCBIfam" id="TIGR00614">
    <property type="entry name" value="recQ_fam"/>
    <property type="match status" value="1"/>
</dbReference>
<keyword evidence="11" id="KW-0238">DNA-binding</keyword>
<evidence type="ECO:0000256" key="16">
    <source>
        <dbReference type="NCBIfam" id="TIGR01389"/>
    </source>
</evidence>
<dbReference type="InterPro" id="IPR001650">
    <property type="entry name" value="Helicase_C-like"/>
</dbReference>
<dbReference type="InterPro" id="IPR011545">
    <property type="entry name" value="DEAD/DEAH_box_helicase_dom"/>
</dbReference>
<comment type="cofactor">
    <cofactor evidence="2">
        <name>Zn(2+)</name>
        <dbReference type="ChEBI" id="CHEBI:29105"/>
    </cofactor>
</comment>
<dbReference type="FunFam" id="3.40.50.300:FF:000296">
    <property type="entry name" value="ATP-dependent DNA helicase RecQ"/>
    <property type="match status" value="1"/>
</dbReference>
<dbReference type="InterPro" id="IPR018982">
    <property type="entry name" value="RQC_domain"/>
</dbReference>
<dbReference type="GO" id="GO:0006260">
    <property type="term" value="P:DNA replication"/>
    <property type="evidence" value="ECO:0007669"/>
    <property type="project" value="InterPro"/>
</dbReference>
<dbReference type="STRING" id="1798683.A3C90_03405"/>
<protein>
    <recommendedName>
        <fullName evidence="16">DNA helicase RecQ</fullName>
        <ecNumber evidence="16">5.6.2.4</ecNumber>
    </recommendedName>
</protein>
<dbReference type="GO" id="GO:0046872">
    <property type="term" value="F:metal ion binding"/>
    <property type="evidence" value="ECO:0007669"/>
    <property type="project" value="UniProtKB-KW"/>
</dbReference>
<evidence type="ECO:0000256" key="7">
    <source>
        <dbReference type="ARBA" id="ARBA00022801"/>
    </source>
</evidence>
<evidence type="ECO:0000256" key="4">
    <source>
        <dbReference type="ARBA" id="ARBA00022723"/>
    </source>
</evidence>
<dbReference type="Gene3D" id="1.10.150.80">
    <property type="entry name" value="HRDC domain"/>
    <property type="match status" value="1"/>
</dbReference>
<sequence>MLQLLKTHFGYDAFRPLQEDIIKTVLAKKDCFVLMPTGGGKSLCYQLPAVQFDGLTLVVSPLIALMKDQVDALKANGIAAEFVNSSLPRSDIARICQEASAGRVKMLYLAPERLAISEFRNFLRGIRVSLIAIDEAHCISEWGHDFRPDYRNLKTLRDDFPHVPVIALTATATERVRADILDQLRMNGARQFLASFNRPNLTYYVEPKTDGFSQLVAFLEKHKGESAIIYCFSRKNTEELALDVQAEGFSALPYHAGLEPALRKKTQEQFIRDEVPIIVATIAFGMGIDKPDVRLIVHYHLPKTIEGYYQETGRAGRDGLPSDCVLLYSAGDVRKHYFFIDQIEDDAERRNAQVKLSRVIDFCELSECRRKCLLAYFGERQKEDNCASCDVCASPREEFDGTVIAQKILSAILRTGERFGAAHVIGVLRGSRRRQILASGHETLSVYGIAPEYSRPGLGGIIKQLTNMGLVLQEGGQYPTLRVTNSGKKFLRDREKIVLQKPRTETAIRLADDANAMEFDRELFEHLRRLRKEIADENSVPPFVIFGDASLQEMAAYVPQSAENFARVFGVGAEKLARFGPRFVEAIGSYAREHHLEERPIPARRLRSAKDRTVAREGSTFDDTRALLERKFSLEDIARERALSYGTALAHAEKLHAAGRLPDISHLKPPEDRLLRIKDAFANADTAYLSPVKDILGEDFSYDEIRLARLFLSLTDNG</sequence>
<keyword evidence="5" id="KW-0547">Nucleotide-binding</keyword>
<dbReference type="InterPro" id="IPR010997">
    <property type="entry name" value="HRDC-like_sf"/>
</dbReference>
<evidence type="ECO:0000256" key="2">
    <source>
        <dbReference type="ARBA" id="ARBA00001947"/>
    </source>
</evidence>
<dbReference type="SUPFAM" id="SSF52540">
    <property type="entry name" value="P-loop containing nucleoside triphosphate hydrolases"/>
    <property type="match status" value="2"/>
</dbReference>
<dbReference type="Pfam" id="PF00271">
    <property type="entry name" value="Helicase_C"/>
    <property type="match status" value="1"/>
</dbReference>
<dbReference type="Gene3D" id="1.10.10.10">
    <property type="entry name" value="Winged helix-like DNA-binding domain superfamily/Winged helix DNA-binding domain"/>
    <property type="match status" value="1"/>
</dbReference>
<evidence type="ECO:0000259" key="19">
    <source>
        <dbReference type="PROSITE" id="PS51194"/>
    </source>
</evidence>
<keyword evidence="8 20" id="KW-0347">Helicase</keyword>
<feature type="domain" description="Helicase ATP-binding" evidence="18">
    <location>
        <begin position="22"/>
        <end position="190"/>
    </location>
</feature>
<dbReference type="Gene3D" id="3.40.50.300">
    <property type="entry name" value="P-loop containing nucleotide triphosphate hydrolases"/>
    <property type="match status" value="2"/>
</dbReference>
<accession>A0A1F6MR41</accession>
<dbReference type="GO" id="GO:0006310">
    <property type="term" value="P:DNA recombination"/>
    <property type="evidence" value="ECO:0007669"/>
    <property type="project" value="UniProtKB-UniRule"/>
</dbReference>
<evidence type="ECO:0000313" key="20">
    <source>
        <dbReference type="EMBL" id="OGH74135.1"/>
    </source>
</evidence>
<dbReference type="GO" id="GO:0009432">
    <property type="term" value="P:SOS response"/>
    <property type="evidence" value="ECO:0007669"/>
    <property type="project" value="UniProtKB-UniRule"/>
</dbReference>
<dbReference type="PANTHER" id="PTHR13710:SF105">
    <property type="entry name" value="ATP-DEPENDENT DNA HELICASE Q1"/>
    <property type="match status" value="1"/>
</dbReference>
<evidence type="ECO:0000259" key="17">
    <source>
        <dbReference type="PROSITE" id="PS50967"/>
    </source>
</evidence>
<dbReference type="Pfam" id="PF16124">
    <property type="entry name" value="RecQ_Zn_bind"/>
    <property type="match status" value="1"/>
</dbReference>
<dbReference type="InterPro" id="IPR036388">
    <property type="entry name" value="WH-like_DNA-bd_sf"/>
</dbReference>
<dbReference type="Pfam" id="PF00270">
    <property type="entry name" value="DEAD"/>
    <property type="match status" value="1"/>
</dbReference>
<comment type="similarity">
    <text evidence="3">Belongs to the helicase family. RecQ subfamily.</text>
</comment>
<dbReference type="InterPro" id="IPR027417">
    <property type="entry name" value="P-loop_NTPase"/>
</dbReference>
<dbReference type="PANTHER" id="PTHR13710">
    <property type="entry name" value="DNA HELICASE RECQ FAMILY MEMBER"/>
    <property type="match status" value="1"/>
</dbReference>
<dbReference type="Gene3D" id="1.10.10.1390">
    <property type="entry name" value="ATP-dependent DNA helicase RecQ"/>
    <property type="match status" value="1"/>
</dbReference>
<evidence type="ECO:0000256" key="11">
    <source>
        <dbReference type="ARBA" id="ARBA00023125"/>
    </source>
</evidence>
<comment type="catalytic activity">
    <reaction evidence="15">
        <text>Couples ATP hydrolysis with the unwinding of duplex DNA by translocating in the 3'-5' direction.</text>
        <dbReference type="EC" id="5.6.2.4"/>
    </reaction>
</comment>
<dbReference type="GO" id="GO:0003677">
    <property type="term" value="F:DNA binding"/>
    <property type="evidence" value="ECO:0007669"/>
    <property type="project" value="UniProtKB-KW"/>
</dbReference>
<evidence type="ECO:0000256" key="13">
    <source>
        <dbReference type="ARBA" id="ARBA00023204"/>
    </source>
</evidence>
<keyword evidence="4" id="KW-0479">Metal-binding</keyword>
<dbReference type="InterPro" id="IPR002121">
    <property type="entry name" value="HRDC_dom"/>
</dbReference>
<gene>
    <name evidence="20" type="ORF">A3C90_03405</name>
</gene>
<reference evidence="20 21" key="1">
    <citation type="journal article" date="2016" name="Nat. Commun.">
        <title>Thousands of microbial genomes shed light on interconnected biogeochemical processes in an aquifer system.</title>
        <authorList>
            <person name="Anantharaman K."/>
            <person name="Brown C.T."/>
            <person name="Hug L.A."/>
            <person name="Sharon I."/>
            <person name="Castelle C.J."/>
            <person name="Probst A.J."/>
            <person name="Thomas B.C."/>
            <person name="Singh A."/>
            <person name="Wilkins M.J."/>
            <person name="Karaoz U."/>
            <person name="Brodie E.L."/>
            <person name="Williams K.H."/>
            <person name="Hubbard S.S."/>
            <person name="Banfield J.F."/>
        </authorList>
    </citation>
    <scope>NUCLEOTIDE SEQUENCE [LARGE SCALE GENOMIC DNA]</scope>
</reference>
<dbReference type="SMART" id="SM00341">
    <property type="entry name" value="HRDC"/>
    <property type="match status" value="1"/>
</dbReference>
<dbReference type="Proteomes" id="UP000177457">
    <property type="component" value="Unassembled WGS sequence"/>
</dbReference>
<feature type="domain" description="Helicase C-terminal" evidence="19">
    <location>
        <begin position="211"/>
        <end position="363"/>
    </location>
</feature>
<dbReference type="InterPro" id="IPR029491">
    <property type="entry name" value="Helicase_HTH"/>
</dbReference>
<evidence type="ECO:0000256" key="14">
    <source>
        <dbReference type="ARBA" id="ARBA00023235"/>
    </source>
</evidence>
<keyword evidence="9" id="KW-0862">Zinc</keyword>
<keyword evidence="13" id="KW-0234">DNA repair</keyword>
<dbReference type="NCBIfam" id="TIGR01389">
    <property type="entry name" value="recQ"/>
    <property type="match status" value="1"/>
</dbReference>
<dbReference type="SUPFAM" id="SSF47819">
    <property type="entry name" value="HRDC-like"/>
    <property type="match status" value="1"/>
</dbReference>
<keyword evidence="7" id="KW-0378">Hydrolase</keyword>
<dbReference type="FunFam" id="3.40.50.300:FF:000156">
    <property type="entry name" value="ATP-dependent DNA helicase recQ"/>
    <property type="match status" value="1"/>
</dbReference>
<keyword evidence="14" id="KW-0413">Isomerase</keyword>
<evidence type="ECO:0000256" key="6">
    <source>
        <dbReference type="ARBA" id="ARBA00022763"/>
    </source>
</evidence>
<dbReference type="AlphaFoldDB" id="A0A1F6MR41"/>
<dbReference type="EMBL" id="MFQE01000001">
    <property type="protein sequence ID" value="OGH74135.1"/>
    <property type="molecule type" value="Genomic_DNA"/>
</dbReference>
<dbReference type="PROSITE" id="PS51194">
    <property type="entry name" value="HELICASE_CTER"/>
    <property type="match status" value="1"/>
</dbReference>
<dbReference type="GO" id="GO:0016787">
    <property type="term" value="F:hydrolase activity"/>
    <property type="evidence" value="ECO:0007669"/>
    <property type="project" value="UniProtKB-KW"/>
</dbReference>
<dbReference type="InterPro" id="IPR004589">
    <property type="entry name" value="DNA_helicase_ATP-dep_RecQ"/>
</dbReference>
<comment type="caution">
    <text evidence="20">The sequence shown here is derived from an EMBL/GenBank/DDBJ whole genome shotgun (WGS) entry which is preliminary data.</text>
</comment>
<comment type="cofactor">
    <cofactor evidence="1">
        <name>Mg(2+)</name>
        <dbReference type="ChEBI" id="CHEBI:18420"/>
    </cofactor>
</comment>
<dbReference type="Pfam" id="PF00570">
    <property type="entry name" value="HRDC"/>
    <property type="match status" value="1"/>
</dbReference>
<dbReference type="CDD" id="cd17920">
    <property type="entry name" value="DEXHc_RecQ"/>
    <property type="match status" value="1"/>
</dbReference>
<proteinExistence type="inferred from homology"/>
<dbReference type="Pfam" id="PF14493">
    <property type="entry name" value="HTH_40"/>
    <property type="match status" value="1"/>
</dbReference>
<keyword evidence="10" id="KW-0067">ATP-binding</keyword>
<dbReference type="GO" id="GO:0043138">
    <property type="term" value="F:3'-5' DNA helicase activity"/>
    <property type="evidence" value="ECO:0007669"/>
    <property type="project" value="UniProtKB-EC"/>
</dbReference>
<feature type="domain" description="HRDC" evidence="17">
    <location>
        <begin position="517"/>
        <end position="597"/>
    </location>
</feature>
<evidence type="ECO:0000256" key="9">
    <source>
        <dbReference type="ARBA" id="ARBA00022833"/>
    </source>
</evidence>
<keyword evidence="12" id="KW-0233">DNA recombination</keyword>
<dbReference type="GO" id="GO:0030894">
    <property type="term" value="C:replisome"/>
    <property type="evidence" value="ECO:0007669"/>
    <property type="project" value="TreeGrafter"/>
</dbReference>
<evidence type="ECO:0000256" key="1">
    <source>
        <dbReference type="ARBA" id="ARBA00001946"/>
    </source>
</evidence>
<evidence type="ECO:0000256" key="10">
    <source>
        <dbReference type="ARBA" id="ARBA00022840"/>
    </source>
</evidence>
<evidence type="ECO:0000256" key="5">
    <source>
        <dbReference type="ARBA" id="ARBA00022741"/>
    </source>
</evidence>
<dbReference type="EC" id="5.6.2.4" evidence="16"/>
<keyword evidence="6" id="KW-0227">DNA damage</keyword>
<name>A0A1F6MR41_9BACT</name>
<dbReference type="CDD" id="cd18794">
    <property type="entry name" value="SF2_C_RecQ"/>
    <property type="match status" value="1"/>
</dbReference>